<sequence>MRSASLPSGPQADGAHRRARGGTNLPASMRRAQYPQT</sequence>
<gene>
    <name evidence="2" type="ORF">BSIN_0943</name>
</gene>
<evidence type="ECO:0000256" key="1">
    <source>
        <dbReference type="SAM" id="MobiDB-lite"/>
    </source>
</evidence>
<proteinExistence type="predicted"/>
<dbReference type="AlphaFoldDB" id="A0A238HBD8"/>
<accession>A0A238HBD8</accession>
<dbReference type="EMBL" id="FXAN01000094">
    <property type="protein sequence ID" value="SMG02323.1"/>
    <property type="molecule type" value="Genomic_DNA"/>
</dbReference>
<evidence type="ECO:0000313" key="2">
    <source>
        <dbReference type="EMBL" id="SMG02323.1"/>
    </source>
</evidence>
<organism evidence="2 3">
    <name type="scientific">Burkholderia singularis</name>
    <dbReference type="NCBI Taxonomy" id="1503053"/>
    <lineage>
        <taxon>Bacteria</taxon>
        <taxon>Pseudomonadati</taxon>
        <taxon>Pseudomonadota</taxon>
        <taxon>Betaproteobacteria</taxon>
        <taxon>Burkholderiales</taxon>
        <taxon>Burkholderiaceae</taxon>
        <taxon>Burkholderia</taxon>
        <taxon>pseudomallei group</taxon>
    </lineage>
</organism>
<evidence type="ECO:0000313" key="3">
    <source>
        <dbReference type="Proteomes" id="UP000198460"/>
    </source>
</evidence>
<feature type="region of interest" description="Disordered" evidence="1">
    <location>
        <begin position="1"/>
        <end position="37"/>
    </location>
</feature>
<protein>
    <submittedName>
        <fullName evidence="2">Uncharacterized protein</fullName>
    </submittedName>
</protein>
<reference evidence="2 3" key="1">
    <citation type="submission" date="2017-04" db="EMBL/GenBank/DDBJ databases">
        <authorList>
            <person name="Afonso C.L."/>
            <person name="Miller P.J."/>
            <person name="Scott M.A."/>
            <person name="Spackman E."/>
            <person name="Goraichik I."/>
            <person name="Dimitrov K.M."/>
            <person name="Suarez D.L."/>
            <person name="Swayne D.E."/>
        </authorList>
    </citation>
    <scope>NUCLEOTIDE SEQUENCE [LARGE SCALE GENOMIC DNA]</scope>
    <source>
        <strain evidence="2">LMG 28154</strain>
    </source>
</reference>
<dbReference type="Proteomes" id="UP000198460">
    <property type="component" value="Unassembled WGS sequence"/>
</dbReference>
<name>A0A238HBD8_9BURK</name>